<dbReference type="Gene3D" id="3.30.420.10">
    <property type="entry name" value="Ribonuclease H-like superfamily/Ribonuclease H"/>
    <property type="match status" value="1"/>
</dbReference>
<dbReference type="AlphaFoldDB" id="A0A8X6PL87"/>
<comment type="caution">
    <text evidence="2">The sequence shown here is derived from an EMBL/GenBank/DDBJ whole genome shotgun (WGS) entry which is preliminary data.</text>
</comment>
<protein>
    <submittedName>
        <fullName evidence="2">Uncharacterized protein</fullName>
    </submittedName>
</protein>
<evidence type="ECO:0000313" key="3">
    <source>
        <dbReference type="Proteomes" id="UP000887013"/>
    </source>
</evidence>
<dbReference type="EMBL" id="BMAW01116396">
    <property type="protein sequence ID" value="GFT70512.1"/>
    <property type="molecule type" value="Genomic_DNA"/>
</dbReference>
<dbReference type="GO" id="GO:0003676">
    <property type="term" value="F:nucleic acid binding"/>
    <property type="evidence" value="ECO:0007669"/>
    <property type="project" value="InterPro"/>
</dbReference>
<feature type="compositionally biased region" description="Basic and acidic residues" evidence="1">
    <location>
        <begin position="1"/>
        <end position="10"/>
    </location>
</feature>
<reference evidence="2" key="1">
    <citation type="submission" date="2020-08" db="EMBL/GenBank/DDBJ databases">
        <title>Multicomponent nature underlies the extraordinary mechanical properties of spider dragline silk.</title>
        <authorList>
            <person name="Kono N."/>
            <person name="Nakamura H."/>
            <person name="Mori M."/>
            <person name="Yoshida Y."/>
            <person name="Ohtoshi R."/>
            <person name="Malay A.D."/>
            <person name="Moran D.A.P."/>
            <person name="Tomita M."/>
            <person name="Numata K."/>
            <person name="Arakawa K."/>
        </authorList>
    </citation>
    <scope>NUCLEOTIDE SEQUENCE</scope>
</reference>
<keyword evidence="3" id="KW-1185">Reference proteome</keyword>
<evidence type="ECO:0000313" key="2">
    <source>
        <dbReference type="EMBL" id="GFT70512.1"/>
    </source>
</evidence>
<dbReference type="Proteomes" id="UP000887013">
    <property type="component" value="Unassembled WGS sequence"/>
</dbReference>
<sequence>MDALGAEKPDPGSQECKNGNQSRSLDAVHMRGKCSCSESSQAMRNGYIPLHQTQGRYNDVETSQFTSEEKCKVAFNATPYCETLTKFKSVIRRKRPGLLSPDVIPLDDNAKPHTAKLLQDQIRCFGRKRLYHSAQFANRTFACSLP</sequence>
<gene>
    <name evidence="2" type="ORF">NPIL_80481</name>
</gene>
<proteinExistence type="predicted"/>
<feature type="region of interest" description="Disordered" evidence="1">
    <location>
        <begin position="1"/>
        <end position="22"/>
    </location>
</feature>
<accession>A0A8X6PL87</accession>
<name>A0A8X6PL87_NEPPI</name>
<evidence type="ECO:0000256" key="1">
    <source>
        <dbReference type="SAM" id="MobiDB-lite"/>
    </source>
</evidence>
<organism evidence="2 3">
    <name type="scientific">Nephila pilipes</name>
    <name type="common">Giant wood spider</name>
    <name type="synonym">Nephila maculata</name>
    <dbReference type="NCBI Taxonomy" id="299642"/>
    <lineage>
        <taxon>Eukaryota</taxon>
        <taxon>Metazoa</taxon>
        <taxon>Ecdysozoa</taxon>
        <taxon>Arthropoda</taxon>
        <taxon>Chelicerata</taxon>
        <taxon>Arachnida</taxon>
        <taxon>Araneae</taxon>
        <taxon>Araneomorphae</taxon>
        <taxon>Entelegynae</taxon>
        <taxon>Araneoidea</taxon>
        <taxon>Nephilidae</taxon>
        <taxon>Nephila</taxon>
    </lineage>
</organism>
<dbReference type="InterPro" id="IPR036397">
    <property type="entry name" value="RNaseH_sf"/>
</dbReference>